<evidence type="ECO:0000313" key="3">
    <source>
        <dbReference type="Proteomes" id="UP000284250"/>
    </source>
</evidence>
<dbReference type="SUPFAM" id="SSF47413">
    <property type="entry name" value="lambda repressor-like DNA-binding domains"/>
    <property type="match status" value="1"/>
</dbReference>
<dbReference type="PROSITE" id="PS50943">
    <property type="entry name" value="HTH_CROC1"/>
    <property type="match status" value="1"/>
</dbReference>
<name>A0A418QNT1_9BACT</name>
<keyword evidence="3" id="KW-1185">Reference proteome</keyword>
<comment type="caution">
    <text evidence="2">The sequence shown here is derived from an EMBL/GenBank/DDBJ whole genome shotgun (WGS) entry which is preliminary data.</text>
</comment>
<sequence length="135" mass="14990">MSQEINADALAEAIVRHREAKKLTGRAAAAEMDHVSPSTLSRIERGSLPDLDTYMRICRWLEVDPAHFASVPAGKKSADTESVLKKEDIITHLRADKLLTQQTREALITMIEVAYAAARRNIFPDESQVPPPLQS</sequence>
<dbReference type="RefSeq" id="WP_119657165.1">
    <property type="nucleotide sequence ID" value="NZ_JBHUOI010000084.1"/>
</dbReference>
<dbReference type="EMBL" id="QYCN01000035">
    <property type="protein sequence ID" value="RIY06885.1"/>
    <property type="molecule type" value="Genomic_DNA"/>
</dbReference>
<evidence type="ECO:0000313" key="2">
    <source>
        <dbReference type="EMBL" id="RIY06885.1"/>
    </source>
</evidence>
<evidence type="ECO:0000259" key="1">
    <source>
        <dbReference type="PROSITE" id="PS50943"/>
    </source>
</evidence>
<dbReference type="Gene3D" id="1.10.260.40">
    <property type="entry name" value="lambda repressor-like DNA-binding domains"/>
    <property type="match status" value="1"/>
</dbReference>
<dbReference type="InterPro" id="IPR001387">
    <property type="entry name" value="Cro/C1-type_HTH"/>
</dbReference>
<dbReference type="GO" id="GO:0003677">
    <property type="term" value="F:DNA binding"/>
    <property type="evidence" value="ECO:0007669"/>
    <property type="project" value="InterPro"/>
</dbReference>
<dbReference type="InterPro" id="IPR010982">
    <property type="entry name" value="Lambda_DNA-bd_dom_sf"/>
</dbReference>
<accession>A0A418QNT1</accession>
<feature type="domain" description="HTH cro/C1-type" evidence="1">
    <location>
        <begin position="14"/>
        <end position="68"/>
    </location>
</feature>
<dbReference type="AlphaFoldDB" id="A0A418QNT1"/>
<dbReference type="SMART" id="SM00530">
    <property type="entry name" value="HTH_XRE"/>
    <property type="match status" value="1"/>
</dbReference>
<protein>
    <submittedName>
        <fullName evidence="2">XRE family transcriptional regulator</fullName>
    </submittedName>
</protein>
<proteinExistence type="predicted"/>
<organism evidence="2 3">
    <name type="scientific">Hymenobacter rubripertinctus</name>
    <dbReference type="NCBI Taxonomy" id="2029981"/>
    <lineage>
        <taxon>Bacteria</taxon>
        <taxon>Pseudomonadati</taxon>
        <taxon>Bacteroidota</taxon>
        <taxon>Cytophagia</taxon>
        <taxon>Cytophagales</taxon>
        <taxon>Hymenobacteraceae</taxon>
        <taxon>Hymenobacter</taxon>
    </lineage>
</organism>
<dbReference type="Pfam" id="PF01381">
    <property type="entry name" value="HTH_3"/>
    <property type="match status" value="1"/>
</dbReference>
<reference evidence="2 3" key="1">
    <citation type="submission" date="2019-01" db="EMBL/GenBank/DDBJ databases">
        <title>Hymenobacter humicola sp. nov., isolated from soils in Antarctica.</title>
        <authorList>
            <person name="Sedlacek I."/>
            <person name="Holochova P."/>
            <person name="Kralova S."/>
            <person name="Pantucek R."/>
            <person name="Stankova E."/>
            <person name="Vrbovska V."/>
            <person name="Kristofova L."/>
            <person name="Svec P."/>
            <person name="Busse H.-J."/>
        </authorList>
    </citation>
    <scope>NUCLEOTIDE SEQUENCE [LARGE SCALE GENOMIC DNA]</scope>
    <source>
        <strain evidence="2 3">CCM 8852</strain>
    </source>
</reference>
<dbReference type="CDD" id="cd00093">
    <property type="entry name" value="HTH_XRE"/>
    <property type="match status" value="1"/>
</dbReference>
<dbReference type="Proteomes" id="UP000284250">
    <property type="component" value="Unassembled WGS sequence"/>
</dbReference>
<gene>
    <name evidence="2" type="ORF">D0T11_17810</name>
</gene>
<dbReference type="OrthoDB" id="884972at2"/>